<protein>
    <submittedName>
        <fullName evidence="5">Glycerate kinase</fullName>
    </submittedName>
</protein>
<evidence type="ECO:0000313" key="6">
    <source>
        <dbReference type="Proteomes" id="UP000199513"/>
    </source>
</evidence>
<dbReference type="InterPro" id="IPR036129">
    <property type="entry name" value="Glycerate_kinase_sf"/>
</dbReference>
<evidence type="ECO:0000256" key="4">
    <source>
        <dbReference type="PIRNR" id="PIRNR006078"/>
    </source>
</evidence>
<dbReference type="GO" id="GO:0008887">
    <property type="term" value="F:glycerate kinase activity"/>
    <property type="evidence" value="ECO:0007669"/>
    <property type="project" value="UniProtKB-UniRule"/>
</dbReference>
<dbReference type="PANTHER" id="PTHR21599:SF0">
    <property type="entry name" value="GLYCERATE KINASE"/>
    <property type="match status" value="1"/>
</dbReference>
<evidence type="ECO:0000256" key="1">
    <source>
        <dbReference type="ARBA" id="ARBA00006284"/>
    </source>
</evidence>
<gene>
    <name evidence="5" type="ORF">SAMN04488541_103234</name>
</gene>
<dbReference type="EMBL" id="FONY01000032">
    <property type="protein sequence ID" value="SFF41543.1"/>
    <property type="molecule type" value="Genomic_DNA"/>
</dbReference>
<dbReference type="Gene3D" id="3.40.50.10350">
    <property type="entry name" value="Glycerate kinase, domain 1"/>
    <property type="match status" value="1"/>
</dbReference>
<dbReference type="Gene3D" id="3.90.1510.10">
    <property type="entry name" value="Glycerate kinase, domain 2"/>
    <property type="match status" value="1"/>
</dbReference>
<keyword evidence="2 4" id="KW-0808">Transferase</keyword>
<proteinExistence type="inferred from homology"/>
<dbReference type="Proteomes" id="UP000199513">
    <property type="component" value="Unassembled WGS sequence"/>
</dbReference>
<dbReference type="AlphaFoldDB" id="A0A1I2IIR3"/>
<reference evidence="5 6" key="1">
    <citation type="submission" date="2016-10" db="EMBL/GenBank/DDBJ databases">
        <authorList>
            <person name="de Groot N.N."/>
        </authorList>
    </citation>
    <scope>NUCLEOTIDE SEQUENCE [LARGE SCALE GENOMIC DNA]</scope>
    <source>
        <strain>GEY</strain>
        <strain evidence="6">DSM 9560</strain>
    </source>
</reference>
<organism evidence="5 6">
    <name type="scientific">Thermoflexibacter ruber</name>
    <dbReference type="NCBI Taxonomy" id="1003"/>
    <lineage>
        <taxon>Bacteria</taxon>
        <taxon>Pseudomonadati</taxon>
        <taxon>Bacteroidota</taxon>
        <taxon>Cytophagia</taxon>
        <taxon>Cytophagales</taxon>
        <taxon>Thermoflexibacteraceae</taxon>
        <taxon>Thermoflexibacter</taxon>
    </lineage>
</organism>
<dbReference type="SUPFAM" id="SSF110738">
    <property type="entry name" value="Glycerate kinase I"/>
    <property type="match status" value="1"/>
</dbReference>
<evidence type="ECO:0000313" key="5">
    <source>
        <dbReference type="EMBL" id="SFF41543.1"/>
    </source>
</evidence>
<dbReference type="InterPro" id="IPR004381">
    <property type="entry name" value="Glycerate_kinase"/>
</dbReference>
<dbReference type="Pfam" id="PF02595">
    <property type="entry name" value="Gly_kinase"/>
    <property type="match status" value="1"/>
</dbReference>
<dbReference type="NCBIfam" id="TIGR00045">
    <property type="entry name" value="glycerate kinase"/>
    <property type="match status" value="1"/>
</dbReference>
<keyword evidence="6" id="KW-1185">Reference proteome</keyword>
<comment type="similarity">
    <text evidence="1 4">Belongs to the glycerate kinase type-1 family.</text>
</comment>
<dbReference type="RefSeq" id="WP_091548551.1">
    <property type="nucleotide sequence ID" value="NZ_FONY01000032.1"/>
</dbReference>
<name>A0A1I2IIR3_9BACT</name>
<sequence length="389" mass="41633">MKILIAPDSFKGSLSAQEVANSIERGILKVCPSAEIFKIPMADGGEGTIDAILEAKKGRKVAIQAKNPLGKEILASYAILEQENTAIIEMATASGLPLLALEERNPLKTSTFGTGQLIQNAWQNLSGASPATIVVCIGGSATNDAGAGMLQALGVQFLDENGKEIQVCGGNLKEIKKIEVSNFHKPAHIEFIVACDVTNPLLGEKGASAVFAPQKGADPEAVQILEENLTYFAGLVENTFPNLKGLQHQQGTGAAGGLGYGLMAFLQAKMQKGVEVVLGITQLEHVIKKFSPQNRDLVITGEGAMDFQTVFGKVPWGVAKLAKQYHLPVIGIAGTLGKEHHILYQHGFDGLFAIVDRPMSLQDAMNQADMLLEHTAERVMRLYMLSYSL</sequence>
<dbReference type="GO" id="GO:0031388">
    <property type="term" value="P:organic acid phosphorylation"/>
    <property type="evidence" value="ECO:0007669"/>
    <property type="project" value="UniProtKB-UniRule"/>
</dbReference>
<dbReference type="STRING" id="1003.SAMN04488541_103234"/>
<evidence type="ECO:0000256" key="2">
    <source>
        <dbReference type="ARBA" id="ARBA00022679"/>
    </source>
</evidence>
<accession>A0A1I2IIR3</accession>
<dbReference type="PANTHER" id="PTHR21599">
    <property type="entry name" value="GLYCERATE KINASE"/>
    <property type="match status" value="1"/>
</dbReference>
<dbReference type="InterPro" id="IPR018193">
    <property type="entry name" value="Glyc_kinase_flavodox-like_fold"/>
</dbReference>
<evidence type="ECO:0000256" key="3">
    <source>
        <dbReference type="ARBA" id="ARBA00022777"/>
    </source>
</evidence>
<dbReference type="InterPro" id="IPR018197">
    <property type="entry name" value="Glycerate_kinase_RE-like"/>
</dbReference>
<dbReference type="PIRSF" id="PIRSF006078">
    <property type="entry name" value="GlxK"/>
    <property type="match status" value="1"/>
</dbReference>
<keyword evidence="3 4" id="KW-0418">Kinase</keyword>
<dbReference type="OrthoDB" id="9774290at2"/>